<organism evidence="1 2">
    <name type="scientific">Aspergillus eucalypticola (strain CBS 122712 / IBT 29274)</name>
    <dbReference type="NCBI Taxonomy" id="1448314"/>
    <lineage>
        <taxon>Eukaryota</taxon>
        <taxon>Fungi</taxon>
        <taxon>Dikarya</taxon>
        <taxon>Ascomycota</taxon>
        <taxon>Pezizomycotina</taxon>
        <taxon>Eurotiomycetes</taxon>
        <taxon>Eurotiomycetidae</taxon>
        <taxon>Eurotiales</taxon>
        <taxon>Aspergillaceae</taxon>
        <taxon>Aspergillus</taxon>
        <taxon>Aspergillus subgen. Circumdati</taxon>
    </lineage>
</organism>
<reference evidence="1" key="1">
    <citation type="submission" date="2016-12" db="EMBL/GenBank/DDBJ databases">
        <title>The genomes of Aspergillus section Nigri reveals drivers in fungal speciation.</title>
        <authorList>
            <consortium name="DOE Joint Genome Institute"/>
            <person name="Vesth T.C."/>
            <person name="Nybo J."/>
            <person name="Theobald S."/>
            <person name="Brandl J."/>
            <person name="Frisvad J.C."/>
            <person name="Nielsen K.F."/>
            <person name="Lyhne E.K."/>
            <person name="Kogle M.E."/>
            <person name="Kuo A."/>
            <person name="Riley R."/>
            <person name="Clum A."/>
            <person name="Nolan M."/>
            <person name="Lipzen A."/>
            <person name="Salamov A."/>
            <person name="Henrissat B."/>
            <person name="Wiebenga A."/>
            <person name="De vries R.P."/>
            <person name="Grigoriev I.V."/>
            <person name="Mortensen U.H."/>
            <person name="Andersen M.R."/>
            <person name="Baker S.E."/>
        </authorList>
    </citation>
    <scope>NUCLEOTIDE SEQUENCE</scope>
    <source>
        <strain evidence="1">CBS 122712</strain>
    </source>
</reference>
<dbReference type="RefSeq" id="XP_025384650.1">
    <property type="nucleotide sequence ID" value="XM_025531944.1"/>
</dbReference>
<dbReference type="GeneID" id="37053906"/>
<gene>
    <name evidence="1" type="ORF">BO83DRAFT_381241</name>
</gene>
<dbReference type="EMBL" id="MSFU01000026">
    <property type="protein sequence ID" value="PWY65776.1"/>
    <property type="molecule type" value="Genomic_DNA"/>
</dbReference>
<evidence type="ECO:0000313" key="2">
    <source>
        <dbReference type="Proteomes" id="UP000246171"/>
    </source>
</evidence>
<dbReference type="AlphaFoldDB" id="A0A317UWC7"/>
<protein>
    <submittedName>
        <fullName evidence="1">Uncharacterized protein</fullName>
    </submittedName>
</protein>
<dbReference type="Proteomes" id="UP000246171">
    <property type="component" value="Unassembled WGS sequence"/>
</dbReference>
<accession>A0A317UWC7</accession>
<proteinExistence type="predicted"/>
<sequence length="56" mass="6231">MFTRFLGCLPTWVAHQEFLDDGRAPSRVTTTLSPSSLESFPILESKWGFSGSVSPR</sequence>
<name>A0A317UWC7_ASPEC</name>
<keyword evidence="2" id="KW-1185">Reference proteome</keyword>
<evidence type="ECO:0000313" key="1">
    <source>
        <dbReference type="EMBL" id="PWY65776.1"/>
    </source>
</evidence>
<dbReference type="VEuPathDB" id="FungiDB:BO83DRAFT_381241"/>
<comment type="caution">
    <text evidence="1">The sequence shown here is derived from an EMBL/GenBank/DDBJ whole genome shotgun (WGS) entry which is preliminary data.</text>
</comment>